<proteinExistence type="predicted"/>
<sequence length="78" mass="9070">MQNLVWGRAEKALKDEEKEEAESRDRSEPEELCRDSSCQKMAPTKMKLRVRRKESGGAGVSHRNTSYHNQRPRKIQSI</sequence>
<dbReference type="Proteomes" id="UP001356427">
    <property type="component" value="Unassembled WGS sequence"/>
</dbReference>
<evidence type="ECO:0000313" key="3">
    <source>
        <dbReference type="Proteomes" id="UP001356427"/>
    </source>
</evidence>
<gene>
    <name evidence="2" type="ORF">J4Q44_G00053090</name>
</gene>
<evidence type="ECO:0000313" key="2">
    <source>
        <dbReference type="EMBL" id="KAK6322970.1"/>
    </source>
</evidence>
<accession>A0AAN8R022</accession>
<reference evidence="2 3" key="1">
    <citation type="submission" date="2021-04" db="EMBL/GenBank/DDBJ databases">
        <authorList>
            <person name="De Guttry C."/>
            <person name="Zahm M."/>
            <person name="Klopp C."/>
            <person name="Cabau C."/>
            <person name="Louis A."/>
            <person name="Berthelot C."/>
            <person name="Parey E."/>
            <person name="Roest Crollius H."/>
            <person name="Montfort J."/>
            <person name="Robinson-Rechavi M."/>
            <person name="Bucao C."/>
            <person name="Bouchez O."/>
            <person name="Gislard M."/>
            <person name="Lluch J."/>
            <person name="Milhes M."/>
            <person name="Lampietro C."/>
            <person name="Lopez Roques C."/>
            <person name="Donnadieu C."/>
            <person name="Braasch I."/>
            <person name="Desvignes T."/>
            <person name="Postlethwait J."/>
            <person name="Bobe J."/>
            <person name="Wedekind C."/>
            <person name="Guiguen Y."/>
        </authorList>
    </citation>
    <scope>NUCLEOTIDE SEQUENCE [LARGE SCALE GENOMIC DNA]</scope>
    <source>
        <strain evidence="2">Cs_M1</strain>
        <tissue evidence="2">Blood</tissue>
    </source>
</reference>
<protein>
    <submittedName>
        <fullName evidence="2">Uncharacterized protein</fullName>
    </submittedName>
</protein>
<dbReference type="EMBL" id="JAGTTL010000004">
    <property type="protein sequence ID" value="KAK6322970.1"/>
    <property type="molecule type" value="Genomic_DNA"/>
</dbReference>
<organism evidence="2 3">
    <name type="scientific">Coregonus suidteri</name>
    <dbReference type="NCBI Taxonomy" id="861788"/>
    <lineage>
        <taxon>Eukaryota</taxon>
        <taxon>Metazoa</taxon>
        <taxon>Chordata</taxon>
        <taxon>Craniata</taxon>
        <taxon>Vertebrata</taxon>
        <taxon>Euteleostomi</taxon>
        <taxon>Actinopterygii</taxon>
        <taxon>Neopterygii</taxon>
        <taxon>Teleostei</taxon>
        <taxon>Protacanthopterygii</taxon>
        <taxon>Salmoniformes</taxon>
        <taxon>Salmonidae</taxon>
        <taxon>Coregoninae</taxon>
        <taxon>Coregonus</taxon>
    </lineage>
</organism>
<name>A0AAN8R022_9TELE</name>
<evidence type="ECO:0000256" key="1">
    <source>
        <dbReference type="SAM" id="MobiDB-lite"/>
    </source>
</evidence>
<comment type="caution">
    <text evidence="2">The sequence shown here is derived from an EMBL/GenBank/DDBJ whole genome shotgun (WGS) entry which is preliminary data.</text>
</comment>
<dbReference type="AlphaFoldDB" id="A0AAN8R022"/>
<keyword evidence="3" id="KW-1185">Reference proteome</keyword>
<feature type="compositionally biased region" description="Basic and acidic residues" evidence="1">
    <location>
        <begin position="8"/>
        <end position="34"/>
    </location>
</feature>
<feature type="region of interest" description="Disordered" evidence="1">
    <location>
        <begin position="1"/>
        <end position="78"/>
    </location>
</feature>